<proteinExistence type="predicted"/>
<dbReference type="RefSeq" id="WP_156341624.1">
    <property type="nucleotide sequence ID" value="NZ_CACRSP010000004.1"/>
</dbReference>
<evidence type="ECO:0000313" key="6">
    <source>
        <dbReference type="EMBL" id="VYT04569.1"/>
    </source>
</evidence>
<dbReference type="GO" id="GO:0003700">
    <property type="term" value="F:DNA-binding transcription factor activity"/>
    <property type="evidence" value="ECO:0007669"/>
    <property type="project" value="TreeGrafter"/>
</dbReference>
<name>A0A6N2TI81_9BIFI</name>
<organism evidence="6">
    <name type="scientific">Bifidobacterium dentium</name>
    <dbReference type="NCBI Taxonomy" id="1689"/>
    <lineage>
        <taxon>Bacteria</taxon>
        <taxon>Bacillati</taxon>
        <taxon>Actinomycetota</taxon>
        <taxon>Actinomycetes</taxon>
        <taxon>Bifidobacteriales</taxon>
        <taxon>Bifidobacteriaceae</taxon>
        <taxon>Bifidobacterium</taxon>
    </lineage>
</organism>
<accession>A0A6N2TI81</accession>
<feature type="DNA-binding region" description="H-T-H motif" evidence="4">
    <location>
        <begin position="63"/>
        <end position="82"/>
    </location>
</feature>
<dbReference type="InterPro" id="IPR050109">
    <property type="entry name" value="HTH-type_TetR-like_transc_reg"/>
</dbReference>
<evidence type="ECO:0000259" key="5">
    <source>
        <dbReference type="PROSITE" id="PS50977"/>
    </source>
</evidence>
<sequence>MAVDKVGADDLDVLDKSAITALMAEPKPKKKAVSKRMSAEERLNQIIDVAVRLIGQKGYHGLSLQDISSEIGVTQTAVIHRVKSKHNLLVLVVERYYDMSGAETEYLGHFRAGGDRAGERPHIPSALRAVVEQNVRQPEMVRLFQMLNTEAMSAEHPAHRYFVERTKGMWDNFAQFDWAVPEGVDGMLAYQLANAAMYGLEGRWLADPEGVDYLGEWKRYEAYLFPSPQWDGYR</sequence>
<keyword evidence="1" id="KW-0805">Transcription regulation</keyword>
<dbReference type="PROSITE" id="PS50977">
    <property type="entry name" value="HTH_TETR_2"/>
    <property type="match status" value="1"/>
</dbReference>
<protein>
    <submittedName>
        <fullName evidence="6">DNA-binding transcriptional repressor AcrR</fullName>
    </submittedName>
</protein>
<dbReference type="EMBL" id="CACRSP010000004">
    <property type="protein sequence ID" value="VYT04569.1"/>
    <property type="molecule type" value="Genomic_DNA"/>
</dbReference>
<gene>
    <name evidence="6" type="ORF">BDLFYP24_01983</name>
</gene>
<reference evidence="6" key="1">
    <citation type="submission" date="2019-11" db="EMBL/GenBank/DDBJ databases">
        <authorList>
            <person name="Feng L."/>
        </authorList>
    </citation>
    <scope>NUCLEOTIDE SEQUENCE</scope>
    <source>
        <strain evidence="6">BdentiumLFYP24</strain>
    </source>
</reference>
<dbReference type="InterPro" id="IPR009057">
    <property type="entry name" value="Homeodomain-like_sf"/>
</dbReference>
<dbReference type="SUPFAM" id="SSF46689">
    <property type="entry name" value="Homeodomain-like"/>
    <property type="match status" value="1"/>
</dbReference>
<keyword evidence="2 4" id="KW-0238">DNA-binding</keyword>
<dbReference type="PRINTS" id="PR00455">
    <property type="entry name" value="HTHTETR"/>
</dbReference>
<evidence type="ECO:0000256" key="1">
    <source>
        <dbReference type="ARBA" id="ARBA00023015"/>
    </source>
</evidence>
<dbReference type="GO" id="GO:0000976">
    <property type="term" value="F:transcription cis-regulatory region binding"/>
    <property type="evidence" value="ECO:0007669"/>
    <property type="project" value="TreeGrafter"/>
</dbReference>
<dbReference type="PANTHER" id="PTHR30055">
    <property type="entry name" value="HTH-TYPE TRANSCRIPTIONAL REGULATOR RUTR"/>
    <property type="match status" value="1"/>
</dbReference>
<feature type="domain" description="HTH tetR-type" evidence="5">
    <location>
        <begin position="40"/>
        <end position="100"/>
    </location>
</feature>
<dbReference type="InterPro" id="IPR001647">
    <property type="entry name" value="HTH_TetR"/>
</dbReference>
<dbReference type="Gene3D" id="1.10.357.10">
    <property type="entry name" value="Tetracycline Repressor, domain 2"/>
    <property type="match status" value="1"/>
</dbReference>
<dbReference type="Pfam" id="PF00440">
    <property type="entry name" value="TetR_N"/>
    <property type="match status" value="1"/>
</dbReference>
<evidence type="ECO:0000256" key="3">
    <source>
        <dbReference type="ARBA" id="ARBA00023163"/>
    </source>
</evidence>
<dbReference type="AlphaFoldDB" id="A0A6N2TI81"/>
<keyword evidence="3" id="KW-0804">Transcription</keyword>
<evidence type="ECO:0000256" key="2">
    <source>
        <dbReference type="ARBA" id="ARBA00023125"/>
    </source>
</evidence>
<dbReference type="PANTHER" id="PTHR30055:SF234">
    <property type="entry name" value="HTH-TYPE TRANSCRIPTIONAL REGULATOR BETI"/>
    <property type="match status" value="1"/>
</dbReference>
<evidence type="ECO:0000256" key="4">
    <source>
        <dbReference type="PROSITE-ProRule" id="PRU00335"/>
    </source>
</evidence>